<dbReference type="Gene3D" id="3.20.20.300">
    <property type="entry name" value="Glycoside hydrolase, family 3, N-terminal domain"/>
    <property type="match status" value="1"/>
</dbReference>
<reference evidence="4 5" key="1">
    <citation type="submission" date="2016-03" db="EMBL/GenBank/DDBJ databases">
        <title>Niastella vici sp. nov., isolated from farmland soil.</title>
        <authorList>
            <person name="Chen L."/>
            <person name="Wang D."/>
            <person name="Yang S."/>
            <person name="Wang G."/>
        </authorList>
    </citation>
    <scope>NUCLEOTIDE SEQUENCE [LARGE SCALE GENOMIC DNA]</scope>
    <source>
        <strain evidence="4 5">DJ57</strain>
    </source>
</reference>
<keyword evidence="5" id="KW-1185">Reference proteome</keyword>
<evidence type="ECO:0000313" key="4">
    <source>
        <dbReference type="EMBL" id="OQP60532.1"/>
    </source>
</evidence>
<dbReference type="Proteomes" id="UP000192796">
    <property type="component" value="Unassembled WGS sequence"/>
</dbReference>
<comment type="caution">
    <text evidence="4">The sequence shown here is derived from an EMBL/GenBank/DDBJ whole genome shotgun (WGS) entry which is preliminary data.</text>
</comment>
<dbReference type="InterPro" id="IPR002772">
    <property type="entry name" value="Glyco_hydro_3_C"/>
</dbReference>
<dbReference type="Pfam" id="PF01915">
    <property type="entry name" value="Glyco_hydro_3_C"/>
    <property type="match status" value="1"/>
</dbReference>
<protein>
    <submittedName>
        <fullName evidence="4">Glycosyl hydrolase</fullName>
    </submittedName>
</protein>
<evidence type="ECO:0000259" key="3">
    <source>
        <dbReference type="SMART" id="SM01217"/>
    </source>
</evidence>
<dbReference type="InterPro" id="IPR013783">
    <property type="entry name" value="Ig-like_fold"/>
</dbReference>
<organism evidence="4 5">
    <name type="scientific">Niastella vici</name>
    <dbReference type="NCBI Taxonomy" id="1703345"/>
    <lineage>
        <taxon>Bacteria</taxon>
        <taxon>Pseudomonadati</taxon>
        <taxon>Bacteroidota</taxon>
        <taxon>Chitinophagia</taxon>
        <taxon>Chitinophagales</taxon>
        <taxon>Chitinophagaceae</taxon>
        <taxon>Niastella</taxon>
    </lineage>
</organism>
<dbReference type="GO" id="GO:0005975">
    <property type="term" value="P:carbohydrate metabolic process"/>
    <property type="evidence" value="ECO:0007669"/>
    <property type="project" value="InterPro"/>
</dbReference>
<dbReference type="RefSeq" id="WP_081152994.1">
    <property type="nucleotide sequence ID" value="NZ_LVYD01000061.1"/>
</dbReference>
<comment type="similarity">
    <text evidence="1">Belongs to the glycosyl hydrolase 3 family.</text>
</comment>
<keyword evidence="2 4" id="KW-0378">Hydrolase</keyword>
<dbReference type="InterPro" id="IPR026891">
    <property type="entry name" value="Fn3-like"/>
</dbReference>
<dbReference type="InterPro" id="IPR050288">
    <property type="entry name" value="Cellulose_deg_GH3"/>
</dbReference>
<dbReference type="PRINTS" id="PR00133">
    <property type="entry name" value="GLHYDRLASE3"/>
</dbReference>
<dbReference type="STRING" id="1703345.A3860_33255"/>
<dbReference type="GO" id="GO:0008422">
    <property type="term" value="F:beta-glucosidase activity"/>
    <property type="evidence" value="ECO:0007669"/>
    <property type="project" value="UniProtKB-ARBA"/>
</dbReference>
<evidence type="ECO:0000256" key="2">
    <source>
        <dbReference type="ARBA" id="ARBA00022801"/>
    </source>
</evidence>
<dbReference type="OrthoDB" id="721009at2"/>
<dbReference type="Pfam" id="PF00933">
    <property type="entry name" value="Glyco_hydro_3"/>
    <property type="match status" value="1"/>
</dbReference>
<dbReference type="AlphaFoldDB" id="A0A1V9FQC2"/>
<dbReference type="InterPro" id="IPR001764">
    <property type="entry name" value="Glyco_hydro_3_N"/>
</dbReference>
<dbReference type="InterPro" id="IPR036962">
    <property type="entry name" value="Glyco_hydro_3_N_sf"/>
</dbReference>
<name>A0A1V9FQC2_9BACT</name>
<accession>A0A1V9FQC2</accession>
<dbReference type="InterPro" id="IPR017853">
    <property type="entry name" value="GH"/>
</dbReference>
<dbReference type="EMBL" id="LVYD01000061">
    <property type="protein sequence ID" value="OQP60532.1"/>
    <property type="molecule type" value="Genomic_DNA"/>
</dbReference>
<proteinExistence type="inferred from homology"/>
<dbReference type="Gene3D" id="2.60.40.10">
    <property type="entry name" value="Immunoglobulins"/>
    <property type="match status" value="1"/>
</dbReference>
<dbReference type="FunFam" id="2.60.40.10:FF:000495">
    <property type="entry name" value="Periplasmic beta-glucosidase"/>
    <property type="match status" value="1"/>
</dbReference>
<sequence>MKAFVSTLFLLTMYAGYAQQSVKGGSATEQKISELISQMTLPEKVSLLHGNSKFYVAGIKRLGIPEWALSDGPHGVRAEVNRHDWAYAGWTNDSATCFPPGTALAATWNPALAYKQGLVLGEEARFRKKDILLGPGVNIIRSPLCGRNFEYMSEDPLLVSRMAVAYIKALQSKDVAVSVKHWLANNQEAHRDSVDVSMSERALREIYLPAFKAAVMEGGAYTVMAAYNRFRGEWCSENEYLNRQLLRKEFGFKGVLMTDWSAAHTTVKAALTGLDLEMGTDKNNYNEWYFADPLIKAVEEGKVPQSVVDEKVANVLRVMFNTKMFDEQKRAAGKMNTPEHQQAAYNSAAEAAVLLQNNGKLLPLHFDKLRSIAVIGDNATRKHCGGGLSSEIKTLYEITPLQALQQKFGDKVKINYAQGYEKQSTFKEGNNAGQSGSANVNWKLIDEAVAVAKESDVVLIFGGLNHDFDTESSDKQNMDLPYGQEILMQEVAKANPNTVVVIIAGSPVQLAGIVNRVPAIVWSWFGGMEAGNAVADVLSGKVNPSGKLPFTLPVSLAQSPAHALGNYPGRDLKVKYEEDILVGYRWFDTKKIQPQFPFGYGLSYTGFSVSHFATDKISYGKNDIIHASFTIKNTGSVYGGEVMQLYASDPVCSVLRPEKELKAFEKIFLKPGETMTVSMEVKVADLAFYDESKKAWNTESGEYVLQLGNSSRHIFQQVKISVK</sequence>
<dbReference type="SUPFAM" id="SSF52279">
    <property type="entry name" value="Beta-D-glucan exohydrolase, C-terminal domain"/>
    <property type="match status" value="1"/>
</dbReference>
<dbReference type="Gene3D" id="3.40.50.1700">
    <property type="entry name" value="Glycoside hydrolase family 3 C-terminal domain"/>
    <property type="match status" value="1"/>
</dbReference>
<dbReference type="PANTHER" id="PTHR42715">
    <property type="entry name" value="BETA-GLUCOSIDASE"/>
    <property type="match status" value="1"/>
</dbReference>
<dbReference type="SMART" id="SM01217">
    <property type="entry name" value="Fn3_like"/>
    <property type="match status" value="1"/>
</dbReference>
<dbReference type="PANTHER" id="PTHR42715:SF10">
    <property type="entry name" value="BETA-GLUCOSIDASE"/>
    <property type="match status" value="1"/>
</dbReference>
<dbReference type="InterPro" id="IPR036881">
    <property type="entry name" value="Glyco_hydro_3_C_sf"/>
</dbReference>
<evidence type="ECO:0000313" key="5">
    <source>
        <dbReference type="Proteomes" id="UP000192796"/>
    </source>
</evidence>
<feature type="domain" description="Fibronectin type III-like" evidence="3">
    <location>
        <begin position="641"/>
        <end position="711"/>
    </location>
</feature>
<dbReference type="SUPFAM" id="SSF51445">
    <property type="entry name" value="(Trans)glycosidases"/>
    <property type="match status" value="1"/>
</dbReference>
<evidence type="ECO:0000256" key="1">
    <source>
        <dbReference type="ARBA" id="ARBA00005336"/>
    </source>
</evidence>
<gene>
    <name evidence="4" type="ORF">A3860_33255</name>
</gene>
<dbReference type="Pfam" id="PF14310">
    <property type="entry name" value="Fn3-like"/>
    <property type="match status" value="1"/>
</dbReference>